<proteinExistence type="predicted"/>
<dbReference type="Proteomes" id="UP001333818">
    <property type="component" value="Unassembled WGS sequence"/>
</dbReference>
<evidence type="ECO:0000313" key="2">
    <source>
        <dbReference type="Proteomes" id="UP001333818"/>
    </source>
</evidence>
<comment type="caution">
    <text evidence="1">The sequence shown here is derived from an EMBL/GenBank/DDBJ whole genome shotgun (WGS) entry which is preliminary data.</text>
</comment>
<reference evidence="1" key="1">
    <citation type="submission" date="2024-01" db="EMBL/GenBank/DDBJ databases">
        <title>Bank of Algae and Cyanobacteria of the Azores (BACA) strain genomes.</title>
        <authorList>
            <person name="Luz R."/>
            <person name="Cordeiro R."/>
            <person name="Fonseca A."/>
            <person name="Goncalves V."/>
        </authorList>
    </citation>
    <scope>NUCLEOTIDE SEQUENCE</scope>
    <source>
        <strain evidence="1">BACA0141</strain>
    </source>
</reference>
<gene>
    <name evidence="1" type="ORF">V2H45_07890</name>
</gene>
<protein>
    <submittedName>
        <fullName evidence="1">Uncharacterized protein</fullName>
    </submittedName>
</protein>
<dbReference type="AlphaFoldDB" id="A0AAW9PRI5"/>
<organism evidence="1 2">
    <name type="scientific">Tumidithrix elongata BACA0141</name>
    <dbReference type="NCBI Taxonomy" id="2716417"/>
    <lineage>
        <taxon>Bacteria</taxon>
        <taxon>Bacillati</taxon>
        <taxon>Cyanobacteriota</taxon>
        <taxon>Cyanophyceae</taxon>
        <taxon>Pseudanabaenales</taxon>
        <taxon>Pseudanabaenaceae</taxon>
        <taxon>Tumidithrix</taxon>
        <taxon>Tumidithrix elongata</taxon>
    </lineage>
</organism>
<accession>A0AAW9PRI5</accession>
<name>A0AAW9PRI5_9CYAN</name>
<evidence type="ECO:0000313" key="1">
    <source>
        <dbReference type="EMBL" id="MEE3716662.1"/>
    </source>
</evidence>
<dbReference type="EMBL" id="JAZBJZ010000023">
    <property type="protein sequence ID" value="MEE3716662.1"/>
    <property type="molecule type" value="Genomic_DNA"/>
</dbReference>
<sequence>MEQTGLHETVSGKLATKIGIALTVSEQPWFIPRTCLIRPFAETDLVLCPDIYVLIL</sequence>
<keyword evidence="2" id="KW-1185">Reference proteome</keyword>